<evidence type="ECO:0000256" key="4">
    <source>
        <dbReference type="ARBA" id="ARBA00023002"/>
    </source>
</evidence>
<dbReference type="EMBL" id="CP003346">
    <property type="protein sequence ID" value="AGA80732.1"/>
    <property type="molecule type" value="Genomic_DNA"/>
</dbReference>
<feature type="domain" description="FAD dependent oxidoreductase" evidence="5">
    <location>
        <begin position="3"/>
        <end position="374"/>
    </location>
</feature>
<dbReference type="Gene3D" id="3.30.9.10">
    <property type="entry name" value="D-Amino Acid Oxidase, subunit A, domain 2"/>
    <property type="match status" value="1"/>
</dbReference>
<dbReference type="Pfam" id="PF01266">
    <property type="entry name" value="DAO"/>
    <property type="match status" value="1"/>
</dbReference>
<evidence type="ECO:0000313" key="7">
    <source>
        <dbReference type="Proteomes" id="UP000010796"/>
    </source>
</evidence>
<evidence type="ECO:0000256" key="3">
    <source>
        <dbReference type="ARBA" id="ARBA00022630"/>
    </source>
</evidence>
<dbReference type="PANTHER" id="PTHR13847">
    <property type="entry name" value="SARCOSINE DEHYDROGENASE-RELATED"/>
    <property type="match status" value="1"/>
</dbReference>
<evidence type="ECO:0000313" key="6">
    <source>
        <dbReference type="EMBL" id="AGA80732.1"/>
    </source>
</evidence>
<dbReference type="InterPro" id="IPR036188">
    <property type="entry name" value="FAD/NAD-bd_sf"/>
</dbReference>
<keyword evidence="7" id="KW-1185">Reference proteome</keyword>
<dbReference type="SUPFAM" id="SSF51905">
    <property type="entry name" value="FAD/NAD(P)-binding domain"/>
    <property type="match status" value="1"/>
</dbReference>
<dbReference type="STRING" id="926556.Echvi_4559"/>
<protein>
    <submittedName>
        <fullName evidence="6">FAD dependent oxidoreductase TIGR03364</fullName>
    </submittedName>
</protein>
<dbReference type="PATRIC" id="fig|926556.3.peg.4821"/>
<dbReference type="PANTHER" id="PTHR13847:SF286">
    <property type="entry name" value="D-AMINO ACID DEHYDROGENASE"/>
    <property type="match status" value="1"/>
</dbReference>
<evidence type="ECO:0000259" key="5">
    <source>
        <dbReference type="Pfam" id="PF01266"/>
    </source>
</evidence>
<evidence type="ECO:0000256" key="2">
    <source>
        <dbReference type="ARBA" id="ARBA00009410"/>
    </source>
</evidence>
<dbReference type="OrthoDB" id="9799943at2"/>
<dbReference type="NCBIfam" id="TIGR03364">
    <property type="entry name" value="HpnW_proposed"/>
    <property type="match status" value="1"/>
</dbReference>
<organism evidence="6 7">
    <name type="scientific">Echinicola vietnamensis (strain DSM 17526 / LMG 23754 / KMM 6221)</name>
    <dbReference type="NCBI Taxonomy" id="926556"/>
    <lineage>
        <taxon>Bacteria</taxon>
        <taxon>Pseudomonadati</taxon>
        <taxon>Bacteroidota</taxon>
        <taxon>Cytophagia</taxon>
        <taxon>Cytophagales</taxon>
        <taxon>Cyclobacteriaceae</taxon>
        <taxon>Echinicola</taxon>
    </lineage>
</organism>
<proteinExistence type="inferred from homology"/>
<keyword evidence="4" id="KW-0560">Oxidoreductase</keyword>
<gene>
    <name evidence="6" type="ordered locus">Echvi_4559</name>
</gene>
<name>L0G5A6_ECHVK</name>
<dbReference type="GO" id="GO:0005737">
    <property type="term" value="C:cytoplasm"/>
    <property type="evidence" value="ECO:0007669"/>
    <property type="project" value="TreeGrafter"/>
</dbReference>
<comment type="similarity">
    <text evidence="2">Belongs to the DadA oxidoreductase family.</text>
</comment>
<dbReference type="GO" id="GO:0016491">
    <property type="term" value="F:oxidoreductase activity"/>
    <property type="evidence" value="ECO:0007669"/>
    <property type="project" value="UniProtKB-KW"/>
</dbReference>
<keyword evidence="3" id="KW-0285">Flavoprotein</keyword>
<dbReference type="Gene3D" id="3.50.50.60">
    <property type="entry name" value="FAD/NAD(P)-binding domain"/>
    <property type="match status" value="1"/>
</dbReference>
<dbReference type="eggNOG" id="COG0665">
    <property type="taxonomic scope" value="Bacteria"/>
</dbReference>
<reference evidence="7" key="1">
    <citation type="submission" date="2012-02" db="EMBL/GenBank/DDBJ databases">
        <title>The complete genome of Echinicola vietnamensis DSM 17526.</title>
        <authorList>
            <person name="Lucas S."/>
            <person name="Copeland A."/>
            <person name="Lapidus A."/>
            <person name="Glavina del Rio T."/>
            <person name="Dalin E."/>
            <person name="Tice H."/>
            <person name="Bruce D."/>
            <person name="Goodwin L."/>
            <person name="Pitluck S."/>
            <person name="Peters L."/>
            <person name="Ovchinnikova G."/>
            <person name="Teshima H."/>
            <person name="Kyrpides N."/>
            <person name="Mavromatis K."/>
            <person name="Ivanova N."/>
            <person name="Brettin T."/>
            <person name="Detter J.C."/>
            <person name="Han C."/>
            <person name="Larimer F."/>
            <person name="Land M."/>
            <person name="Hauser L."/>
            <person name="Markowitz V."/>
            <person name="Cheng J.-F."/>
            <person name="Hugenholtz P."/>
            <person name="Woyke T."/>
            <person name="Wu D."/>
            <person name="Brambilla E."/>
            <person name="Klenk H.-P."/>
            <person name="Eisen J.A."/>
        </authorList>
    </citation>
    <scope>NUCLEOTIDE SEQUENCE [LARGE SCALE GENOMIC DNA]</scope>
    <source>
        <strain evidence="7">DSM 17526 / LMG 23754 / KMM 6221</strain>
    </source>
</reference>
<accession>L0G5A6</accession>
<dbReference type="AlphaFoldDB" id="L0G5A6"/>
<evidence type="ECO:0000256" key="1">
    <source>
        <dbReference type="ARBA" id="ARBA00001974"/>
    </source>
</evidence>
<dbReference type="HOGENOM" id="CLU_060691_0_0_10"/>
<dbReference type="KEGG" id="evi:Echvi_4559"/>
<comment type="cofactor">
    <cofactor evidence="1">
        <name>FAD</name>
        <dbReference type="ChEBI" id="CHEBI:57692"/>
    </cofactor>
</comment>
<dbReference type="RefSeq" id="WP_015268254.1">
    <property type="nucleotide sequence ID" value="NC_019904.1"/>
</dbReference>
<dbReference type="InterPro" id="IPR017741">
    <property type="entry name" value="FAD-dependent_OxRdtase_HpnW"/>
</dbReference>
<sequence length="383" mass="42644">MYDLIVIGGGVLGAFHAYHALEAGLKVALIEKDKAPQDATTRNFGQVVPSGMNGKWQKFGRESLRIYQKLQTHFDLSVRQNGTVYLASDEEEMQLIEELHTINGQNCYPSQLLGKQACVEKYPGLKTGYVKGGLFFPDEVTVEPRIMIHRLLEFLKSEKGLTVLPSTTVKACEHAGSHVNVETACGTKLSAGKVIICNGREFKLLYPGLFAKSDLQVSKLQMMQTKPQGKGYRLPGSILTGLSIRRYEAFAECPSYASIKSREAKQSPEKQWGIHILFKQAVDGSVILGDSHQYADAKDIDDLGHDLDMDIDNFMVKKAQEIIELPTYQIARRWFGMYAQCKEKDLFQETIDKDIHIVTGIGGKGMTGSAGFAQENIRNIFNL</sequence>
<dbReference type="InterPro" id="IPR006076">
    <property type="entry name" value="FAD-dep_OxRdtase"/>
</dbReference>
<dbReference type="Proteomes" id="UP000010796">
    <property type="component" value="Chromosome"/>
</dbReference>